<feature type="signal peptide" evidence="1">
    <location>
        <begin position="1"/>
        <end position="23"/>
    </location>
</feature>
<sequence>MKKSFFRLLTLALLAGTVSTTFISCSSDDDSSTEITNPSTFVLDRNNLKGEITNGEVVLESGTYKLTGRLIVRNGATLRIKPGVVIEATNPSSATAYEEVRFISIAQGAKIFVEGTATNPVIMTATSKAPGKWGGLVLAGKAPINKGTTATTEVGGELAYGGSDVNDNSGSIQYLRIEYAGFAYNADKEFNGLSLFGVGKGTVIKNVQAYESSDDGFEWFGGTVDASNLVVINTHKDVGDDMFDWTEGWNGTGQNWYGKKTNAGNRGIEADNNSNNPLATPISSPTIKNMTLIGAGKEGAEPQGIKLRVGSQGTFDNVVLSNWNVGFDIQHDESIAAIATGKLKATNVKFDNVTTKSVGKNTKNETVDVSNAYTESSTANGAGNGTATPDWAKGWTVGL</sequence>
<dbReference type="PANTHER" id="PTHR41339:SF1">
    <property type="entry name" value="SECRETED PROTEIN"/>
    <property type="match status" value="1"/>
</dbReference>
<dbReference type="EMBL" id="JACAGJ010000014">
    <property type="protein sequence ID" value="MDM1074297.1"/>
    <property type="molecule type" value="Genomic_DNA"/>
</dbReference>
<comment type="caution">
    <text evidence="2">The sequence shown here is derived from an EMBL/GenBank/DDBJ whole genome shotgun (WGS) entry which is preliminary data.</text>
</comment>
<proteinExistence type="predicted"/>
<evidence type="ECO:0000313" key="2">
    <source>
        <dbReference type="EMBL" id="MDM1074297.1"/>
    </source>
</evidence>
<reference evidence="2" key="2">
    <citation type="journal article" date="2022" name="Sci. Total Environ.">
        <title>Prevalence, transmission, and molecular epidemiology of tet(X)-positive bacteria among humans, animals, and environmental niches in China: An epidemiological, and genomic-based study.</title>
        <authorList>
            <person name="Dong N."/>
            <person name="Zeng Y."/>
            <person name="Cai C."/>
            <person name="Sun C."/>
            <person name="Lu J."/>
            <person name="Liu C."/>
            <person name="Zhou H."/>
            <person name="Sun Q."/>
            <person name="Shu L."/>
            <person name="Wang H."/>
            <person name="Wang Y."/>
            <person name="Wang S."/>
            <person name="Wu C."/>
            <person name="Chan E.W."/>
            <person name="Chen G."/>
            <person name="Shen Z."/>
            <person name="Chen S."/>
            <person name="Zhang R."/>
        </authorList>
    </citation>
    <scope>NUCLEOTIDE SEQUENCE</scope>
    <source>
        <strain evidence="2">R655-4</strain>
    </source>
</reference>
<dbReference type="AlphaFoldDB" id="A0AAJ1V9X6"/>
<accession>A0AAJ1V9X6</accession>
<protein>
    <recommendedName>
        <fullName evidence="4">Right-handed parallel beta-helix repeat-containing protein</fullName>
    </recommendedName>
</protein>
<evidence type="ECO:0000256" key="1">
    <source>
        <dbReference type="SAM" id="SignalP"/>
    </source>
</evidence>
<dbReference type="PANTHER" id="PTHR41339">
    <property type="entry name" value="LIPL48"/>
    <property type="match status" value="1"/>
</dbReference>
<evidence type="ECO:0000313" key="3">
    <source>
        <dbReference type="Proteomes" id="UP001170959"/>
    </source>
</evidence>
<dbReference type="PROSITE" id="PS51257">
    <property type="entry name" value="PROKAR_LIPOPROTEIN"/>
    <property type="match status" value="1"/>
</dbReference>
<keyword evidence="1" id="KW-0732">Signal</keyword>
<organism evidence="2 3">
    <name type="scientific">Empedobacter brevis</name>
    <dbReference type="NCBI Taxonomy" id="247"/>
    <lineage>
        <taxon>Bacteria</taxon>
        <taxon>Pseudomonadati</taxon>
        <taxon>Bacteroidota</taxon>
        <taxon>Flavobacteriia</taxon>
        <taxon>Flavobacteriales</taxon>
        <taxon>Weeksellaceae</taxon>
        <taxon>Empedobacter</taxon>
    </lineage>
</organism>
<feature type="chain" id="PRO_5042490328" description="Right-handed parallel beta-helix repeat-containing protein" evidence="1">
    <location>
        <begin position="24"/>
        <end position="399"/>
    </location>
</feature>
<dbReference type="Proteomes" id="UP001170959">
    <property type="component" value="Unassembled WGS sequence"/>
</dbReference>
<reference evidence="2" key="1">
    <citation type="submission" date="2020-06" db="EMBL/GenBank/DDBJ databases">
        <authorList>
            <person name="Dong N."/>
        </authorList>
    </citation>
    <scope>NUCLEOTIDE SEQUENCE</scope>
    <source>
        <strain evidence="2">R655-4</strain>
    </source>
</reference>
<evidence type="ECO:0008006" key="4">
    <source>
        <dbReference type="Google" id="ProtNLM"/>
    </source>
</evidence>
<dbReference type="RefSeq" id="WP_159154819.1">
    <property type="nucleotide sequence ID" value="NZ_CP013210.1"/>
</dbReference>
<gene>
    <name evidence="2" type="ORF">HX001_17575</name>
</gene>
<dbReference type="SUPFAM" id="SSF51126">
    <property type="entry name" value="Pectin lyase-like"/>
    <property type="match status" value="1"/>
</dbReference>
<dbReference type="InterPro" id="IPR011050">
    <property type="entry name" value="Pectin_lyase_fold/virulence"/>
</dbReference>
<name>A0AAJ1V9X6_9FLAO</name>